<gene>
    <name evidence="2" type="ORF">FMM02_08495</name>
</gene>
<dbReference type="AlphaFoldDB" id="A0A516ISZ3"/>
<accession>A0A516ISZ3</accession>
<protein>
    <recommendedName>
        <fullName evidence="4">Lipoprotein</fullName>
    </recommendedName>
</protein>
<evidence type="ECO:0008006" key="4">
    <source>
        <dbReference type="Google" id="ProtNLM"/>
    </source>
</evidence>
<sequence length="175" mass="18161">MRRIAAALSLLALAACGGPSEEDILTEDKIRASQSAPELPDIQLSENPEPEPAPPPPEPEVNALENVVEDNASLLGVPGSIPPAFHALWGVEPADCRRGAVVGSAMLVGPDSLTFSDATVSLQGVLADSPGRFAGRFADDAGYEQREELTVGSSGNVLTRSSGGQRIVYRRCGGA</sequence>
<dbReference type="KEGG" id="sxa:FMM02_08495"/>
<dbReference type="Proteomes" id="UP000321857">
    <property type="component" value="Chromosome"/>
</dbReference>
<feature type="region of interest" description="Disordered" evidence="1">
    <location>
        <begin position="27"/>
        <end position="58"/>
    </location>
</feature>
<name>A0A516ISZ3_9SPHN</name>
<dbReference type="RefSeq" id="WP_147494439.1">
    <property type="nucleotide sequence ID" value="NZ_CP041659.1"/>
</dbReference>
<evidence type="ECO:0000256" key="1">
    <source>
        <dbReference type="SAM" id="MobiDB-lite"/>
    </source>
</evidence>
<evidence type="ECO:0000313" key="3">
    <source>
        <dbReference type="Proteomes" id="UP000321857"/>
    </source>
</evidence>
<proteinExistence type="predicted"/>
<dbReference type="PROSITE" id="PS51257">
    <property type="entry name" value="PROKAR_LIPOPROTEIN"/>
    <property type="match status" value="1"/>
</dbReference>
<organism evidence="2 3">
    <name type="scientific">Sphingomonas xanthus</name>
    <dbReference type="NCBI Taxonomy" id="2594473"/>
    <lineage>
        <taxon>Bacteria</taxon>
        <taxon>Pseudomonadati</taxon>
        <taxon>Pseudomonadota</taxon>
        <taxon>Alphaproteobacteria</taxon>
        <taxon>Sphingomonadales</taxon>
        <taxon>Sphingomonadaceae</taxon>
        <taxon>Sphingomonas</taxon>
    </lineage>
</organism>
<keyword evidence="3" id="KW-1185">Reference proteome</keyword>
<dbReference type="EMBL" id="CP041659">
    <property type="protein sequence ID" value="QDP19990.1"/>
    <property type="molecule type" value="Genomic_DNA"/>
</dbReference>
<evidence type="ECO:0000313" key="2">
    <source>
        <dbReference type="EMBL" id="QDP19990.1"/>
    </source>
</evidence>
<reference evidence="2 3" key="1">
    <citation type="submission" date="2019-07" db="EMBL/GenBank/DDBJ databases">
        <title>Sphingomonas AE3 Genome sequencing and assembly.</title>
        <authorList>
            <person name="Kim H."/>
        </authorList>
    </citation>
    <scope>NUCLEOTIDE SEQUENCE [LARGE SCALE GENOMIC DNA]</scope>
    <source>
        <strain evidence="2 3">AE3</strain>
    </source>
</reference>